<dbReference type="Proteomes" id="UP000221168">
    <property type="component" value="Unassembled WGS sequence"/>
</dbReference>
<evidence type="ECO:0000259" key="3">
    <source>
        <dbReference type="Pfam" id="PF01494"/>
    </source>
</evidence>
<dbReference type="InterPro" id="IPR002938">
    <property type="entry name" value="FAD-bd"/>
</dbReference>
<comment type="caution">
    <text evidence="4">The sequence shown here is derived from an EMBL/GenBank/DDBJ whole genome shotgun (WGS) entry which is preliminary data.</text>
</comment>
<dbReference type="RefSeq" id="WP_099306887.1">
    <property type="nucleotide sequence ID" value="NZ_PDVP01000007.1"/>
</dbReference>
<dbReference type="NCBIfam" id="NF005720">
    <property type="entry name" value="PRK07538.1"/>
    <property type="match status" value="1"/>
</dbReference>
<dbReference type="PRINTS" id="PR00420">
    <property type="entry name" value="RNGMNOXGNASE"/>
</dbReference>
<accession>A0A2G1QMK5</accession>
<keyword evidence="1" id="KW-0560">Oxidoreductase</keyword>
<dbReference type="InterPro" id="IPR036188">
    <property type="entry name" value="FAD/NAD-bd_sf"/>
</dbReference>
<dbReference type="Gene3D" id="3.50.50.60">
    <property type="entry name" value="FAD/NAD(P)-binding domain"/>
    <property type="match status" value="1"/>
</dbReference>
<organism evidence="4 5">
    <name type="scientific">Zhengella mangrovi</name>
    <dbReference type="NCBI Taxonomy" id="1982044"/>
    <lineage>
        <taxon>Bacteria</taxon>
        <taxon>Pseudomonadati</taxon>
        <taxon>Pseudomonadota</taxon>
        <taxon>Alphaproteobacteria</taxon>
        <taxon>Hyphomicrobiales</taxon>
        <taxon>Notoacmeibacteraceae</taxon>
        <taxon>Zhengella</taxon>
    </lineage>
</organism>
<name>A0A2G1QMK5_9HYPH</name>
<dbReference type="GO" id="GO:0004497">
    <property type="term" value="F:monooxygenase activity"/>
    <property type="evidence" value="ECO:0007669"/>
    <property type="project" value="UniProtKB-KW"/>
</dbReference>
<protein>
    <recommendedName>
        <fullName evidence="3">FAD-binding domain-containing protein</fullName>
    </recommendedName>
</protein>
<dbReference type="EMBL" id="PDVP01000007">
    <property type="protein sequence ID" value="PHP66701.1"/>
    <property type="molecule type" value="Genomic_DNA"/>
</dbReference>
<dbReference type="PANTHER" id="PTHR13789:SF268">
    <property type="entry name" value="5-METHYLPHENAZINE-1-CARBOXYLATE 1-MONOOXYGENASE"/>
    <property type="match status" value="1"/>
</dbReference>
<evidence type="ECO:0000313" key="5">
    <source>
        <dbReference type="Proteomes" id="UP000221168"/>
    </source>
</evidence>
<dbReference type="Pfam" id="PF01494">
    <property type="entry name" value="FAD_binding_3"/>
    <property type="match status" value="1"/>
</dbReference>
<dbReference type="InterPro" id="IPR050493">
    <property type="entry name" value="FAD-dep_Monooxygenase_BioMet"/>
</dbReference>
<dbReference type="AlphaFoldDB" id="A0A2G1QMK5"/>
<evidence type="ECO:0000313" key="4">
    <source>
        <dbReference type="EMBL" id="PHP66701.1"/>
    </source>
</evidence>
<dbReference type="PANTHER" id="PTHR13789">
    <property type="entry name" value="MONOOXYGENASE"/>
    <property type="match status" value="1"/>
</dbReference>
<dbReference type="GO" id="GO:0071949">
    <property type="term" value="F:FAD binding"/>
    <property type="evidence" value="ECO:0007669"/>
    <property type="project" value="InterPro"/>
</dbReference>
<feature type="domain" description="FAD-binding" evidence="3">
    <location>
        <begin position="4"/>
        <end position="351"/>
    </location>
</feature>
<evidence type="ECO:0000256" key="2">
    <source>
        <dbReference type="ARBA" id="ARBA00023033"/>
    </source>
</evidence>
<evidence type="ECO:0000256" key="1">
    <source>
        <dbReference type="ARBA" id="ARBA00023002"/>
    </source>
</evidence>
<gene>
    <name evidence="4" type="ORF">CSC94_13570</name>
</gene>
<dbReference type="SUPFAM" id="SSF54373">
    <property type="entry name" value="FAD-linked reductases, C-terminal domain"/>
    <property type="match status" value="1"/>
</dbReference>
<dbReference type="SUPFAM" id="SSF51905">
    <property type="entry name" value="FAD/NAD(P)-binding domain"/>
    <property type="match status" value="1"/>
</dbReference>
<reference evidence="4 5" key="1">
    <citation type="submission" date="2017-10" db="EMBL/GenBank/DDBJ databases">
        <title>Sedimentibacterium mangrovi gen. nov., sp. nov., a novel member of family Phyllobacteriacea isolated from mangrove sediment.</title>
        <authorList>
            <person name="Liao H."/>
            <person name="Tian Y."/>
        </authorList>
    </citation>
    <scope>NUCLEOTIDE SEQUENCE [LARGE SCALE GENOMIC DNA]</scope>
    <source>
        <strain evidence="4 5">X9-2-2</strain>
    </source>
</reference>
<proteinExistence type="predicted"/>
<sequence>MKNALVIGAGIGGLAAALALHEAGWKVRVAESVNELKPLGVGINLLPHGSAVLHGLGLGAALDATGIRTRAIEYRTRYGHVVASDPRGIEAGFEFPQYSIHRGELQFLLLAALRERAGADAVRSGMRLQRVDQDETCARGCFSNGEVLEADIVIGADGFNSAVRAQLHPDEGPAHAEGTMMFRGAVEREPVSDGRTMFIAGNHDLKFVCYPISEKARQQGRSLVNWVAEIRHDRPRPATEADWVDRGVRDFIDRFRDFSMPDVDVVDLMKATPTVLEYPMIDRDPLPWWGRRRISLLGDAAHPMYPIGANGASQAIVDAECLGRFMKSCSDPVEGLAAYEAERRPKTRDVVLANRKSGPERVLDIADSRLTGPDDKVDDLISREEVEAVARQYRQVAGFRKATE</sequence>
<dbReference type="Gene3D" id="3.30.9.30">
    <property type="match status" value="1"/>
</dbReference>
<keyword evidence="2" id="KW-0503">Monooxygenase</keyword>
<keyword evidence="5" id="KW-1185">Reference proteome</keyword>
<dbReference type="OrthoDB" id="4230779at2"/>